<dbReference type="PANTHER" id="PTHR14950">
    <property type="entry name" value="DICER-RELATED"/>
    <property type="match status" value="1"/>
</dbReference>
<evidence type="ECO:0000259" key="2">
    <source>
        <dbReference type="PROSITE" id="PS50142"/>
    </source>
</evidence>
<dbReference type="SUPFAM" id="SSF69065">
    <property type="entry name" value="RNase III domain-like"/>
    <property type="match status" value="2"/>
</dbReference>
<reference evidence="3 4" key="2">
    <citation type="journal article" date="2017" name="Genome Biol.">
        <title>New reference genome sequences of hot pepper reveal the massive evolution of plant disease-resistance genes by retroduplication.</title>
        <authorList>
            <person name="Kim S."/>
            <person name="Park J."/>
            <person name="Yeom S.I."/>
            <person name="Kim Y.M."/>
            <person name="Seo E."/>
            <person name="Kim K.T."/>
            <person name="Kim M.S."/>
            <person name="Lee J.M."/>
            <person name="Cheong K."/>
            <person name="Shin H.S."/>
            <person name="Kim S.B."/>
            <person name="Han K."/>
            <person name="Lee J."/>
            <person name="Park M."/>
            <person name="Lee H.A."/>
            <person name="Lee H.Y."/>
            <person name="Lee Y."/>
            <person name="Oh S."/>
            <person name="Lee J.H."/>
            <person name="Choi E."/>
            <person name="Choi E."/>
            <person name="Lee S.E."/>
            <person name="Jeon J."/>
            <person name="Kim H."/>
            <person name="Choi G."/>
            <person name="Song H."/>
            <person name="Lee J."/>
            <person name="Lee S.C."/>
            <person name="Kwon J.K."/>
            <person name="Lee H.Y."/>
            <person name="Koo N."/>
            <person name="Hong Y."/>
            <person name="Kim R.W."/>
            <person name="Kang W.H."/>
            <person name="Huh J.H."/>
            <person name="Kang B.C."/>
            <person name="Yang T.J."/>
            <person name="Lee Y.H."/>
            <person name="Bennetzen J.L."/>
            <person name="Choi D."/>
        </authorList>
    </citation>
    <scope>NUCLEOTIDE SEQUENCE [LARGE SCALE GENOMIC DNA]</scope>
    <source>
        <strain evidence="4">cv. CM334</strain>
    </source>
</reference>
<dbReference type="Gramene" id="PHT87905">
    <property type="protein sequence ID" value="PHT87905"/>
    <property type="gene ID" value="T459_10011"/>
</dbReference>
<dbReference type="InterPro" id="IPR036389">
    <property type="entry name" value="RNase_III_sf"/>
</dbReference>
<keyword evidence="4" id="KW-1185">Reference proteome</keyword>
<feature type="domain" description="RNase III" evidence="2">
    <location>
        <begin position="141"/>
        <end position="232"/>
    </location>
</feature>
<protein>
    <recommendedName>
        <fullName evidence="2">RNase III domain-containing protein</fullName>
    </recommendedName>
</protein>
<gene>
    <name evidence="3" type="ORF">T459_10011</name>
</gene>
<dbReference type="Proteomes" id="UP000222542">
    <property type="component" value="Unassembled WGS sequence"/>
</dbReference>
<dbReference type="InterPro" id="IPR000999">
    <property type="entry name" value="RNase_III_dom"/>
</dbReference>
<dbReference type="GO" id="GO:0003723">
    <property type="term" value="F:RNA binding"/>
    <property type="evidence" value="ECO:0000318"/>
    <property type="project" value="GO_Central"/>
</dbReference>
<dbReference type="GO" id="GO:0005634">
    <property type="term" value="C:nucleus"/>
    <property type="evidence" value="ECO:0000318"/>
    <property type="project" value="GO_Central"/>
</dbReference>
<dbReference type="PROSITE" id="PS50142">
    <property type="entry name" value="RNASE_3_2"/>
    <property type="match status" value="2"/>
</dbReference>
<dbReference type="AlphaFoldDB" id="A0A2G3A0Y3"/>
<evidence type="ECO:0000313" key="3">
    <source>
        <dbReference type="EMBL" id="PHT87905.1"/>
    </source>
</evidence>
<dbReference type="GO" id="GO:0004525">
    <property type="term" value="F:ribonuclease III activity"/>
    <property type="evidence" value="ECO:0000318"/>
    <property type="project" value="GO_Central"/>
</dbReference>
<feature type="domain" description="RNase III" evidence="2">
    <location>
        <begin position="21"/>
        <end position="134"/>
    </location>
</feature>
<accession>A0A2G3A0Y3</accession>
<keyword evidence="1" id="KW-0378">Hydrolase</keyword>
<dbReference type="PANTHER" id="PTHR14950:SF66">
    <property type="entry name" value="RIBONUCLEASE 3-LIKE PROTEIN 2"/>
    <property type="match status" value="1"/>
</dbReference>
<comment type="caution">
    <text evidence="3">The sequence shown here is derived from an EMBL/GenBank/DDBJ whole genome shotgun (WGS) entry which is preliminary data.</text>
</comment>
<evidence type="ECO:0000256" key="1">
    <source>
        <dbReference type="ARBA" id="ARBA00022801"/>
    </source>
</evidence>
<reference evidence="3 4" key="1">
    <citation type="journal article" date="2014" name="Nat. Genet.">
        <title>Genome sequence of the hot pepper provides insights into the evolution of pungency in Capsicum species.</title>
        <authorList>
            <person name="Kim S."/>
            <person name="Park M."/>
            <person name="Yeom S.I."/>
            <person name="Kim Y.M."/>
            <person name="Lee J.M."/>
            <person name="Lee H.A."/>
            <person name="Seo E."/>
            <person name="Choi J."/>
            <person name="Cheong K."/>
            <person name="Kim K.T."/>
            <person name="Jung K."/>
            <person name="Lee G.W."/>
            <person name="Oh S.K."/>
            <person name="Bae C."/>
            <person name="Kim S.B."/>
            <person name="Lee H.Y."/>
            <person name="Kim S.Y."/>
            <person name="Kim M.S."/>
            <person name="Kang B.C."/>
            <person name="Jo Y.D."/>
            <person name="Yang H.B."/>
            <person name="Jeong H.J."/>
            <person name="Kang W.H."/>
            <person name="Kwon J.K."/>
            <person name="Shin C."/>
            <person name="Lim J.Y."/>
            <person name="Park J.H."/>
            <person name="Huh J.H."/>
            <person name="Kim J.S."/>
            <person name="Kim B.D."/>
            <person name="Cohen O."/>
            <person name="Paran I."/>
            <person name="Suh M.C."/>
            <person name="Lee S.B."/>
            <person name="Kim Y.K."/>
            <person name="Shin Y."/>
            <person name="Noh S.J."/>
            <person name="Park J."/>
            <person name="Seo Y.S."/>
            <person name="Kwon S.Y."/>
            <person name="Kim H.A."/>
            <person name="Park J.M."/>
            <person name="Kim H.J."/>
            <person name="Choi S.B."/>
            <person name="Bosland P.W."/>
            <person name="Reeves G."/>
            <person name="Jo S.H."/>
            <person name="Lee B.W."/>
            <person name="Cho H.T."/>
            <person name="Choi H.S."/>
            <person name="Lee M.S."/>
            <person name="Yu Y."/>
            <person name="Do Choi Y."/>
            <person name="Park B.S."/>
            <person name="van Deynze A."/>
            <person name="Ashrafi H."/>
            <person name="Hill T."/>
            <person name="Kim W.T."/>
            <person name="Pai H.S."/>
            <person name="Ahn H.K."/>
            <person name="Yeam I."/>
            <person name="Giovannoni J.J."/>
            <person name="Rose J.K."/>
            <person name="Sorensen I."/>
            <person name="Lee S.J."/>
            <person name="Kim R.W."/>
            <person name="Choi I.Y."/>
            <person name="Choi B.S."/>
            <person name="Lim J.S."/>
            <person name="Lee Y.H."/>
            <person name="Choi D."/>
        </authorList>
    </citation>
    <scope>NUCLEOTIDE SEQUENCE [LARGE SCALE GENOMIC DNA]</scope>
    <source>
        <strain evidence="4">cv. CM334</strain>
    </source>
</reference>
<proteinExistence type="predicted"/>
<evidence type="ECO:0000313" key="4">
    <source>
        <dbReference type="Proteomes" id="UP000222542"/>
    </source>
</evidence>
<dbReference type="GO" id="GO:0005737">
    <property type="term" value="C:cytoplasm"/>
    <property type="evidence" value="ECO:0000318"/>
    <property type="project" value="GO_Central"/>
</dbReference>
<dbReference type="Pfam" id="PF00636">
    <property type="entry name" value="Ribonuclease_3"/>
    <property type="match status" value="2"/>
</dbReference>
<name>A0A2G3A0Y3_CAPAN</name>
<sequence length="263" mass="30168">MSNHLRLVRIFTCEFRSTEKLARVAVRYGLYNYLRRDSAILNEKLTDLRAANVSTEKLARVAVRHGLYNYLRRDSAILDEKVIGDAALSLAISSYFLMTYPDVDCGKLTDLHVANVSTKKLARVAVQYGLYNYLCHILDESLAISSYFFVTYPEIDCGKLTDLRAANVSTEKLARLAVRHGLYNYLRHDSAILDEKVAEMRMSRWICRLTRGDRVKNETIQAKVGVASVEDKIREVRLGWFGHVMMRGTNAPVWRYERLTFDG</sequence>
<organism evidence="3 4">
    <name type="scientific">Capsicum annuum</name>
    <name type="common">Capsicum pepper</name>
    <dbReference type="NCBI Taxonomy" id="4072"/>
    <lineage>
        <taxon>Eukaryota</taxon>
        <taxon>Viridiplantae</taxon>
        <taxon>Streptophyta</taxon>
        <taxon>Embryophyta</taxon>
        <taxon>Tracheophyta</taxon>
        <taxon>Spermatophyta</taxon>
        <taxon>Magnoliopsida</taxon>
        <taxon>eudicotyledons</taxon>
        <taxon>Gunneridae</taxon>
        <taxon>Pentapetalae</taxon>
        <taxon>asterids</taxon>
        <taxon>lamiids</taxon>
        <taxon>Solanales</taxon>
        <taxon>Solanaceae</taxon>
        <taxon>Solanoideae</taxon>
        <taxon>Capsiceae</taxon>
        <taxon>Capsicum</taxon>
    </lineage>
</organism>
<dbReference type="Gene3D" id="1.10.1520.10">
    <property type="entry name" value="Ribonuclease III domain"/>
    <property type="match status" value="2"/>
</dbReference>
<dbReference type="GO" id="GO:0030422">
    <property type="term" value="P:siRNA processing"/>
    <property type="evidence" value="ECO:0000318"/>
    <property type="project" value="GO_Central"/>
</dbReference>
<dbReference type="EMBL" id="AYRZ02000003">
    <property type="protein sequence ID" value="PHT87905.1"/>
    <property type="molecule type" value="Genomic_DNA"/>
</dbReference>
<dbReference type="STRING" id="4072.A0A2G3A0Y3"/>
<dbReference type="CDD" id="cd00593">
    <property type="entry name" value="RIBOc"/>
    <property type="match status" value="2"/>
</dbReference>